<protein>
    <submittedName>
        <fullName evidence="1">Uncharacterized protein</fullName>
    </submittedName>
</protein>
<proteinExistence type="predicted"/>
<dbReference type="AlphaFoldDB" id="A0A645J814"/>
<reference evidence="1" key="1">
    <citation type="submission" date="2019-08" db="EMBL/GenBank/DDBJ databases">
        <authorList>
            <person name="Kucharzyk K."/>
            <person name="Murdoch R.W."/>
            <person name="Higgins S."/>
            <person name="Loffler F."/>
        </authorList>
    </citation>
    <scope>NUCLEOTIDE SEQUENCE</scope>
</reference>
<gene>
    <name evidence="1" type="ORF">SDC9_207258</name>
</gene>
<evidence type="ECO:0000313" key="1">
    <source>
        <dbReference type="EMBL" id="MPN59537.1"/>
    </source>
</evidence>
<sequence>MVQNVVLDKIPGVVPFIVIVSVLPDLDIRIVDDIFQINHRSVIIG</sequence>
<organism evidence="1">
    <name type="scientific">bioreactor metagenome</name>
    <dbReference type="NCBI Taxonomy" id="1076179"/>
    <lineage>
        <taxon>unclassified sequences</taxon>
        <taxon>metagenomes</taxon>
        <taxon>ecological metagenomes</taxon>
    </lineage>
</organism>
<dbReference type="EMBL" id="VSSQ01133654">
    <property type="protein sequence ID" value="MPN59537.1"/>
    <property type="molecule type" value="Genomic_DNA"/>
</dbReference>
<name>A0A645J814_9ZZZZ</name>
<comment type="caution">
    <text evidence="1">The sequence shown here is derived from an EMBL/GenBank/DDBJ whole genome shotgun (WGS) entry which is preliminary data.</text>
</comment>
<accession>A0A645J814</accession>